<proteinExistence type="predicted"/>
<gene>
    <name evidence="1" type="ORF">AOC36_04195</name>
</gene>
<keyword evidence="2" id="KW-1185">Reference proteome</keyword>
<name>A0A0X8GZE9_9FIRM</name>
<evidence type="ECO:0000313" key="2">
    <source>
        <dbReference type="Proteomes" id="UP000063781"/>
    </source>
</evidence>
<accession>A0A0X8GZE9</accession>
<dbReference type="AlphaFoldDB" id="A0A0X8GZE9"/>
<dbReference type="KEGG" id="erl:AOC36_04195"/>
<reference evidence="1 2" key="1">
    <citation type="submission" date="2015-10" db="EMBL/GenBank/DDBJ databases">
        <title>Erysipelothrix larvae sp. LV19 isolated from the larval gut of the rhinoceros beetle, Trypoxylus dichotomus.</title>
        <authorList>
            <person name="Lim S."/>
            <person name="Kim B.-C."/>
        </authorList>
    </citation>
    <scope>NUCLEOTIDE SEQUENCE [LARGE SCALE GENOMIC DNA]</scope>
    <source>
        <strain evidence="1 2">LV19</strain>
    </source>
</reference>
<organism evidence="1 2">
    <name type="scientific">Erysipelothrix larvae</name>
    <dbReference type="NCBI Taxonomy" id="1514105"/>
    <lineage>
        <taxon>Bacteria</taxon>
        <taxon>Bacillati</taxon>
        <taxon>Bacillota</taxon>
        <taxon>Erysipelotrichia</taxon>
        <taxon>Erysipelotrichales</taxon>
        <taxon>Erysipelotrichaceae</taxon>
        <taxon>Erysipelothrix</taxon>
    </lineage>
</organism>
<dbReference type="RefSeq" id="WP_067631737.1">
    <property type="nucleotide sequence ID" value="NZ_CP013213.1"/>
</dbReference>
<dbReference type="Proteomes" id="UP000063781">
    <property type="component" value="Chromosome"/>
</dbReference>
<dbReference type="EMBL" id="CP013213">
    <property type="protein sequence ID" value="AMC93200.1"/>
    <property type="molecule type" value="Genomic_DNA"/>
</dbReference>
<evidence type="ECO:0000313" key="1">
    <source>
        <dbReference type="EMBL" id="AMC93200.1"/>
    </source>
</evidence>
<protein>
    <recommendedName>
        <fullName evidence="3">Cytotoxic translational repressor of toxin-antitoxin stability system</fullName>
    </recommendedName>
</protein>
<sequence length="73" mass="8778">MTFEYSDEVLEDLKNIEPNLGRMMLDYFEKNYLKGHKIVQKKTHSGCVFYSGKFRFIYDVFTNHTVVYRVITE</sequence>
<evidence type="ECO:0008006" key="3">
    <source>
        <dbReference type="Google" id="ProtNLM"/>
    </source>
</evidence>